<dbReference type="OrthoDB" id="420519at2759"/>
<comment type="caution">
    <text evidence="6">Lacks conserved residue(s) required for the propagation of feature annotation.</text>
</comment>
<keyword evidence="4 6" id="KW-1133">Transmembrane helix</keyword>
<feature type="transmembrane region" description="Helical" evidence="6">
    <location>
        <begin position="425"/>
        <end position="446"/>
    </location>
</feature>
<comment type="caution">
    <text evidence="7">The sequence shown here is derived from an EMBL/GenBank/DDBJ whole genome shotgun (WGS) entry which is preliminary data.</text>
</comment>
<feature type="transmembrane region" description="Helical" evidence="6">
    <location>
        <begin position="357"/>
        <end position="379"/>
    </location>
</feature>
<sequence>MVKTSRLKTIKKEKGSNKDQRQFKNLYPKLHLQHQMQIENGSDEEEFSGPLTKRSCQDVICCVIFLAFWVGMGYVSFIALRDGQPERLLYGADSFGNICGRKNDAIENINLSGLDMSEKPFLFSFNPVTVSVDGISSTKICLENCPNESLVTPGQYAGYEICLYSLPPEDYNALHLTGDLCPRPPVPSSFAILNRCVPTTLIDVATSFINTEWINTVLADIETSWREICYLCTIALDRSELDNENVQTLLIYSGVASGVTALIAVALVIGGCGMIFLFLITSGQPQAREDGTVEYIEDEMIKYMRYYYIFGILWGTQFVLAFEQCVTAGAVAEWFFARDKKSLGSPISKSMGRVLRYHVGSIAFGSFIIAVVMLARLILGYIQSKNAYIEIAIYGYSFCKAAQKAFTVIVSNALRVAAINSVGDFLLLLAKITVTAGVIAIGIEFFQENPDVNFYAVPIAVAAIFAFIVSHIFLSVYEMTIDTLLICFCEDCEMNDGLSQPYFMSRNLMNFVDNAKKAQRLHDARRKTKS</sequence>
<name>A0A9Q1BVY5_HOLLE</name>
<evidence type="ECO:0000256" key="4">
    <source>
        <dbReference type="ARBA" id="ARBA00022989"/>
    </source>
</evidence>
<protein>
    <recommendedName>
        <fullName evidence="6">Choline transporter-like protein</fullName>
    </recommendedName>
</protein>
<evidence type="ECO:0000313" key="8">
    <source>
        <dbReference type="Proteomes" id="UP001152320"/>
    </source>
</evidence>
<evidence type="ECO:0000313" key="7">
    <source>
        <dbReference type="EMBL" id="KAJ8033653.1"/>
    </source>
</evidence>
<proteinExistence type="inferred from homology"/>
<reference evidence="7" key="1">
    <citation type="submission" date="2021-10" db="EMBL/GenBank/DDBJ databases">
        <title>Tropical sea cucumber genome reveals ecological adaptation and Cuvierian tubules defense mechanism.</title>
        <authorList>
            <person name="Chen T."/>
        </authorList>
    </citation>
    <scope>NUCLEOTIDE SEQUENCE</scope>
    <source>
        <strain evidence="7">Nanhai2018</strain>
        <tissue evidence="7">Muscle</tissue>
    </source>
</reference>
<dbReference type="InterPro" id="IPR007603">
    <property type="entry name" value="Choline_transptr-like"/>
</dbReference>
<feature type="transmembrane region" description="Helical" evidence="6">
    <location>
        <begin position="306"/>
        <end position="337"/>
    </location>
</feature>
<evidence type="ECO:0000256" key="3">
    <source>
        <dbReference type="ARBA" id="ARBA00022692"/>
    </source>
</evidence>
<dbReference type="GO" id="GO:0005886">
    <property type="term" value="C:plasma membrane"/>
    <property type="evidence" value="ECO:0007669"/>
    <property type="project" value="UniProtKB-SubCell"/>
</dbReference>
<organism evidence="7 8">
    <name type="scientific">Holothuria leucospilota</name>
    <name type="common">Black long sea cucumber</name>
    <name type="synonym">Mertensiothuria leucospilota</name>
    <dbReference type="NCBI Taxonomy" id="206669"/>
    <lineage>
        <taxon>Eukaryota</taxon>
        <taxon>Metazoa</taxon>
        <taxon>Echinodermata</taxon>
        <taxon>Eleutherozoa</taxon>
        <taxon>Echinozoa</taxon>
        <taxon>Holothuroidea</taxon>
        <taxon>Aspidochirotacea</taxon>
        <taxon>Aspidochirotida</taxon>
        <taxon>Holothuriidae</taxon>
        <taxon>Holothuria</taxon>
    </lineage>
</organism>
<gene>
    <name evidence="7" type="ORF">HOLleu_23966</name>
</gene>
<feature type="transmembrane region" description="Helical" evidence="6">
    <location>
        <begin position="59"/>
        <end position="80"/>
    </location>
</feature>
<evidence type="ECO:0000256" key="6">
    <source>
        <dbReference type="RuleBase" id="RU368066"/>
    </source>
</evidence>
<dbReference type="Pfam" id="PF04515">
    <property type="entry name" value="Choline_transpo"/>
    <property type="match status" value="1"/>
</dbReference>
<comment type="function">
    <text evidence="6">Choline transporter.</text>
</comment>
<feature type="transmembrane region" description="Helical" evidence="6">
    <location>
        <begin position="249"/>
        <end position="280"/>
    </location>
</feature>
<evidence type="ECO:0000256" key="1">
    <source>
        <dbReference type="ARBA" id="ARBA00004141"/>
    </source>
</evidence>
<dbReference type="Proteomes" id="UP001152320">
    <property type="component" value="Chromosome 11"/>
</dbReference>
<keyword evidence="3 6" id="KW-0812">Transmembrane</keyword>
<evidence type="ECO:0000256" key="5">
    <source>
        <dbReference type="ARBA" id="ARBA00023136"/>
    </source>
</evidence>
<feature type="transmembrane region" description="Helical" evidence="6">
    <location>
        <begin position="452"/>
        <end position="474"/>
    </location>
</feature>
<evidence type="ECO:0000256" key="2">
    <source>
        <dbReference type="ARBA" id="ARBA00007168"/>
    </source>
</evidence>
<comment type="similarity">
    <text evidence="2 6">Belongs to the CTL (choline transporter-like) family.</text>
</comment>
<keyword evidence="8" id="KW-1185">Reference proteome</keyword>
<dbReference type="PANTHER" id="PTHR12385:SF96">
    <property type="entry name" value="CHOLINE TRANSPORTER-LIKE PROTEIN"/>
    <property type="match status" value="1"/>
</dbReference>
<accession>A0A9Q1BVY5</accession>
<dbReference type="AlphaFoldDB" id="A0A9Q1BVY5"/>
<dbReference type="EMBL" id="JAIZAY010000011">
    <property type="protein sequence ID" value="KAJ8033653.1"/>
    <property type="molecule type" value="Genomic_DNA"/>
</dbReference>
<keyword evidence="5 6" id="KW-0472">Membrane</keyword>
<dbReference type="PANTHER" id="PTHR12385">
    <property type="entry name" value="CHOLINE TRANSPORTER-LIKE (SLC FAMILY 44)"/>
    <property type="match status" value="1"/>
</dbReference>
<dbReference type="GO" id="GO:0022857">
    <property type="term" value="F:transmembrane transporter activity"/>
    <property type="evidence" value="ECO:0007669"/>
    <property type="project" value="UniProtKB-UniRule"/>
</dbReference>
<comment type="subcellular location">
    <subcellularLocation>
        <location evidence="6">Cell membrane</location>
        <topology evidence="6">Multi-pass membrane protein</topology>
    </subcellularLocation>
    <subcellularLocation>
        <location evidence="1">Membrane</location>
        <topology evidence="1">Multi-pass membrane protein</topology>
    </subcellularLocation>
</comment>